<gene>
    <name evidence="2" type="ORF">HannXRQ_Chr06g0171261</name>
    <name evidence="1" type="ORF">HanXRQr2_Chr06g0247241</name>
</gene>
<proteinExistence type="predicted"/>
<dbReference type="EMBL" id="MNCJ02000321">
    <property type="protein sequence ID" value="KAF5801361.1"/>
    <property type="molecule type" value="Genomic_DNA"/>
</dbReference>
<reference evidence="1" key="3">
    <citation type="submission" date="2020-06" db="EMBL/GenBank/DDBJ databases">
        <title>Helianthus annuus Genome sequencing and assembly Release 2.</title>
        <authorList>
            <person name="Gouzy J."/>
            <person name="Langlade N."/>
            <person name="Munos S."/>
        </authorList>
    </citation>
    <scope>NUCLEOTIDE SEQUENCE</scope>
    <source>
        <tissue evidence="1">Leaves</tissue>
    </source>
</reference>
<reference evidence="1 3" key="1">
    <citation type="journal article" date="2017" name="Nature">
        <title>The sunflower genome provides insights into oil metabolism, flowering and Asterid evolution.</title>
        <authorList>
            <person name="Badouin H."/>
            <person name="Gouzy J."/>
            <person name="Grassa C.J."/>
            <person name="Murat F."/>
            <person name="Staton S.E."/>
            <person name="Cottret L."/>
            <person name="Lelandais-Briere C."/>
            <person name="Owens G.L."/>
            <person name="Carrere S."/>
            <person name="Mayjonade B."/>
            <person name="Legrand L."/>
            <person name="Gill N."/>
            <person name="Kane N.C."/>
            <person name="Bowers J.E."/>
            <person name="Hubner S."/>
            <person name="Bellec A."/>
            <person name="Berard A."/>
            <person name="Berges H."/>
            <person name="Blanchet N."/>
            <person name="Boniface M.C."/>
            <person name="Brunel D."/>
            <person name="Catrice O."/>
            <person name="Chaidir N."/>
            <person name="Claudel C."/>
            <person name="Donnadieu C."/>
            <person name="Faraut T."/>
            <person name="Fievet G."/>
            <person name="Helmstetter N."/>
            <person name="King M."/>
            <person name="Knapp S.J."/>
            <person name="Lai Z."/>
            <person name="Le Paslier M.C."/>
            <person name="Lippi Y."/>
            <person name="Lorenzon L."/>
            <person name="Mandel J.R."/>
            <person name="Marage G."/>
            <person name="Marchand G."/>
            <person name="Marquand E."/>
            <person name="Bret-Mestries E."/>
            <person name="Morien E."/>
            <person name="Nambeesan S."/>
            <person name="Nguyen T."/>
            <person name="Pegot-Espagnet P."/>
            <person name="Pouilly N."/>
            <person name="Raftis F."/>
            <person name="Sallet E."/>
            <person name="Schiex T."/>
            <person name="Thomas J."/>
            <person name="Vandecasteele C."/>
            <person name="Vares D."/>
            <person name="Vear F."/>
            <person name="Vautrin S."/>
            <person name="Crespi M."/>
            <person name="Mangin B."/>
            <person name="Burke J.M."/>
            <person name="Salse J."/>
            <person name="Munos S."/>
            <person name="Vincourt P."/>
            <person name="Rieseberg L.H."/>
            <person name="Langlade N.B."/>
        </authorList>
    </citation>
    <scope>NUCLEOTIDE SEQUENCE [LARGE SCALE GENOMIC DNA]</scope>
    <source>
        <strain evidence="3">cv. SF193</strain>
        <tissue evidence="1">Leaves</tissue>
    </source>
</reference>
<name>A0A251UH40_HELAN</name>
<dbReference type="EMBL" id="CM007895">
    <property type="protein sequence ID" value="OTG22414.1"/>
    <property type="molecule type" value="Genomic_DNA"/>
</dbReference>
<dbReference type="AlphaFoldDB" id="A0A251UH40"/>
<sequence>MQPQGHRFIQLIHSLTIYGILDYITINNITQEVDNLITLPFPIIFRVTLASQYPDHDPVLWRG</sequence>
<dbReference type="InParanoid" id="A0A251UH40"/>
<evidence type="ECO:0000313" key="1">
    <source>
        <dbReference type="EMBL" id="KAF5801361.1"/>
    </source>
</evidence>
<reference evidence="2" key="2">
    <citation type="submission" date="2017-02" db="EMBL/GenBank/DDBJ databases">
        <title>Sunflower complete genome.</title>
        <authorList>
            <person name="Langlade N."/>
            <person name="Munos S."/>
        </authorList>
    </citation>
    <scope>NUCLEOTIDE SEQUENCE [LARGE SCALE GENOMIC DNA]</scope>
    <source>
        <tissue evidence="2">Leaves</tissue>
    </source>
</reference>
<evidence type="ECO:0000313" key="2">
    <source>
        <dbReference type="EMBL" id="OTG22414.1"/>
    </source>
</evidence>
<protein>
    <submittedName>
        <fullName evidence="2">Uncharacterized protein</fullName>
    </submittedName>
</protein>
<dbReference type="Gramene" id="mRNA:HanXRQr2_Chr06g0247241">
    <property type="protein sequence ID" value="CDS:HanXRQr2_Chr06g0247241.1"/>
    <property type="gene ID" value="HanXRQr2_Chr06g0247241"/>
</dbReference>
<evidence type="ECO:0000313" key="3">
    <source>
        <dbReference type="Proteomes" id="UP000215914"/>
    </source>
</evidence>
<keyword evidence="3" id="KW-1185">Reference proteome</keyword>
<dbReference type="Proteomes" id="UP000215914">
    <property type="component" value="Chromosome 6"/>
</dbReference>
<organism evidence="2 3">
    <name type="scientific">Helianthus annuus</name>
    <name type="common">Common sunflower</name>
    <dbReference type="NCBI Taxonomy" id="4232"/>
    <lineage>
        <taxon>Eukaryota</taxon>
        <taxon>Viridiplantae</taxon>
        <taxon>Streptophyta</taxon>
        <taxon>Embryophyta</taxon>
        <taxon>Tracheophyta</taxon>
        <taxon>Spermatophyta</taxon>
        <taxon>Magnoliopsida</taxon>
        <taxon>eudicotyledons</taxon>
        <taxon>Gunneridae</taxon>
        <taxon>Pentapetalae</taxon>
        <taxon>asterids</taxon>
        <taxon>campanulids</taxon>
        <taxon>Asterales</taxon>
        <taxon>Asteraceae</taxon>
        <taxon>Asteroideae</taxon>
        <taxon>Heliantheae alliance</taxon>
        <taxon>Heliantheae</taxon>
        <taxon>Helianthus</taxon>
    </lineage>
</organism>
<accession>A0A251UH40</accession>